<comment type="caution">
    <text evidence="3">The sequence shown here is derived from an EMBL/GenBank/DDBJ whole genome shotgun (WGS) entry which is preliminary data.</text>
</comment>
<dbReference type="AlphaFoldDB" id="A0A9P6VSB9"/>
<evidence type="ECO:0000256" key="1">
    <source>
        <dbReference type="SAM" id="MobiDB-lite"/>
    </source>
</evidence>
<dbReference type="EMBL" id="PUHQ01000212">
    <property type="protein sequence ID" value="KAG0653405.1"/>
    <property type="molecule type" value="Genomic_DNA"/>
</dbReference>
<evidence type="ECO:0000259" key="2">
    <source>
        <dbReference type="SMART" id="SM00672"/>
    </source>
</evidence>
<sequence>MTHFSLRVRYIYPDKLALLPVAVSSRPTSPAPQSPRTSSHPSPSTVHSPAASSSGTPAFISADSSPFTDGDTPGASFSSSTTTAAQTPASSSRRRMKRAASSLGGSTAIPLLSAQDSHDSLPHYNEPDTPMIGSTGRHPRRAASPGLAPRVPVWKRPRFVGTCLFVTLVVLVLLPDGNRTRAHSALSNAGLQLPSELPERLQGLVDYLNWDDGSNDLRYEPPPPVEKEDFHLPDWDVKTPHHFDENGQLYVDPIASFGKNPPAPHPILTLIKRAETEWNAKVERQSKTLKEAVDEYRRRYKRNPPRGFDKWWEYARANRIVLTDEYDQIHHDLEPFWALEPSDLMHRVLVMQDREETFTIKVTDGVVEETGEQAFLRRAKDLGDLIERFSAHVPDVNLTFTRHDQPACQLDWYHRDRMVELARLGEYWGPSDFATDSNPALSNWAIGCPPGSPLRELESKVLDDILEVEDDLPPQPEIVTKYKGVYSNIERAQGRSYIYEHQDAMDICQHPEIMNLHGFTSVVGTNPGPLVPLFTFAKTNVHSDVLVTPLEQYSDSYIGYDPDWEKKTINKLMWRGSTTGIDFYVQNDWKNSQRARLHFLTNEKKGTKDVLWAEGDGPIGEKKYNTNGLNRAYMDVAFAGGPVQCDEETCKVMSELIEFRDTMGLNEAYQYKYVMDVDGNGWSGRFHRLMSMKACVLKSTLFPEWYGDRIQPWLHYVPVKVDYSDLYDIMTFFHGTPEGKGSHDDLAQKIGLAGKNWARDHWRKQDMAAYMFRLVLEWARLTHRGLNDGISLDYEYEEES</sequence>
<dbReference type="PANTHER" id="PTHR12203">
    <property type="entry name" value="KDEL LYS-ASP-GLU-LEU CONTAINING - RELATED"/>
    <property type="match status" value="1"/>
</dbReference>
<proteinExistence type="predicted"/>
<dbReference type="SMART" id="SM00672">
    <property type="entry name" value="CAP10"/>
    <property type="match status" value="1"/>
</dbReference>
<dbReference type="Proteomes" id="UP000777482">
    <property type="component" value="Unassembled WGS sequence"/>
</dbReference>
<protein>
    <submittedName>
        <fullName evidence="3">Glycosyltransferase Family 90 domain containing protein</fullName>
    </submittedName>
</protein>
<evidence type="ECO:0000313" key="4">
    <source>
        <dbReference type="Proteomes" id="UP000777482"/>
    </source>
</evidence>
<feature type="compositionally biased region" description="Low complexity" evidence="1">
    <location>
        <begin position="34"/>
        <end position="54"/>
    </location>
</feature>
<organism evidence="3 4">
    <name type="scientific">Rhodotorula mucilaginosa</name>
    <name type="common">Yeast</name>
    <name type="synonym">Rhodotorula rubra</name>
    <dbReference type="NCBI Taxonomy" id="5537"/>
    <lineage>
        <taxon>Eukaryota</taxon>
        <taxon>Fungi</taxon>
        <taxon>Dikarya</taxon>
        <taxon>Basidiomycota</taxon>
        <taxon>Pucciniomycotina</taxon>
        <taxon>Microbotryomycetes</taxon>
        <taxon>Sporidiobolales</taxon>
        <taxon>Sporidiobolaceae</taxon>
        <taxon>Rhodotorula</taxon>
    </lineage>
</organism>
<accession>A0A9P6VSB9</accession>
<feature type="compositionally biased region" description="Low complexity" evidence="1">
    <location>
        <begin position="75"/>
        <end position="91"/>
    </location>
</feature>
<dbReference type="OrthoDB" id="541052at2759"/>
<reference evidence="3 4" key="1">
    <citation type="submission" date="2020-11" db="EMBL/GenBank/DDBJ databases">
        <title>Kefir isolates.</title>
        <authorList>
            <person name="Marcisauskas S."/>
            <person name="Kim Y."/>
            <person name="Blasche S."/>
        </authorList>
    </citation>
    <scope>NUCLEOTIDE SEQUENCE [LARGE SCALE GENOMIC DNA]</scope>
    <source>
        <strain evidence="3 4">KR</strain>
    </source>
</reference>
<name>A0A9P6VSB9_RHOMI</name>
<evidence type="ECO:0000313" key="3">
    <source>
        <dbReference type="EMBL" id="KAG0653405.1"/>
    </source>
</evidence>
<gene>
    <name evidence="3" type="primary">CAP3_1</name>
    <name evidence="3" type="ORF">C6P46_002861</name>
</gene>
<dbReference type="PANTHER" id="PTHR12203:SF118">
    <property type="entry name" value="BETA-1,2-XYLOSYLTRANSFERASE 1"/>
    <property type="match status" value="1"/>
</dbReference>
<dbReference type="Pfam" id="PF05686">
    <property type="entry name" value="Glyco_transf_90"/>
    <property type="match status" value="1"/>
</dbReference>
<feature type="domain" description="Glycosyl transferase CAP10" evidence="2">
    <location>
        <begin position="513"/>
        <end position="785"/>
    </location>
</feature>
<feature type="region of interest" description="Disordered" evidence="1">
    <location>
        <begin position="25"/>
        <end position="145"/>
    </location>
</feature>
<keyword evidence="4" id="KW-1185">Reference proteome</keyword>
<dbReference type="InterPro" id="IPR051091">
    <property type="entry name" value="O-Glucosyltr/Glycosyltrsf_90"/>
</dbReference>
<dbReference type="InterPro" id="IPR006598">
    <property type="entry name" value="CAP10"/>
</dbReference>